<dbReference type="InterPro" id="IPR033764">
    <property type="entry name" value="Sdr_B"/>
</dbReference>
<gene>
    <name evidence="7" type="ORF">GCM10007173_06590</name>
</gene>
<dbReference type="Gene3D" id="2.60.40.10">
    <property type="entry name" value="Immunoglobulins"/>
    <property type="match status" value="1"/>
</dbReference>
<sequence length="303" mass="32796">MLYRTEPTVEPTEPTVEPTQPTEPTVEPTEPTVEPTEPTVAPTEPTEKPSVSLGDYVWVDKDRNGIQDDDEDPIEGVVLKLIGPDGKEVVDINGNPVGPVTTDENGFYNFKDLPVLKDSQSYTVVIDRDESADALDGYLPTKENGSDRDEDSSTWEAKSEGLNEDGDHDGTLDFGFYLDEVPEPTPSESTPTDPTEEPSEDPTEPTPSESTPTESTENPSEDPTQSPEKSEDPSQDPTPPETSDQPSASQSVDGSEEPKQTQKPKEEDNLADTGFTAMSLLVLGLLLAAAGVVLARRTRGRHS</sequence>
<keyword evidence="2" id="KW-0964">Secreted</keyword>
<feature type="domain" description="SD-repeat containing protein B" evidence="6">
    <location>
        <begin position="52"/>
        <end position="176"/>
    </location>
</feature>
<dbReference type="Pfam" id="PF17210">
    <property type="entry name" value="SdrD_B"/>
    <property type="match status" value="1"/>
</dbReference>
<comment type="caution">
    <text evidence="7">The sequence shown here is derived from an EMBL/GenBank/DDBJ whole genome shotgun (WGS) entry which is preliminary data.</text>
</comment>
<feature type="compositionally biased region" description="Polar residues" evidence="4">
    <location>
        <begin position="241"/>
        <end position="253"/>
    </location>
</feature>
<feature type="compositionally biased region" description="Low complexity" evidence="4">
    <location>
        <begin position="1"/>
        <end position="44"/>
    </location>
</feature>
<evidence type="ECO:0000256" key="3">
    <source>
        <dbReference type="ARBA" id="ARBA00022729"/>
    </source>
</evidence>
<comment type="subcellular location">
    <subcellularLocation>
        <location evidence="1">Secreted</location>
    </subcellularLocation>
</comment>
<evidence type="ECO:0000313" key="7">
    <source>
        <dbReference type="EMBL" id="GGJ50717.1"/>
    </source>
</evidence>
<keyword evidence="5" id="KW-0472">Membrane</keyword>
<dbReference type="SUPFAM" id="SSF117074">
    <property type="entry name" value="Hypothetical protein PA1324"/>
    <property type="match status" value="1"/>
</dbReference>
<keyword evidence="8" id="KW-1185">Reference proteome</keyword>
<keyword evidence="5" id="KW-1133">Transmembrane helix</keyword>
<evidence type="ECO:0000256" key="1">
    <source>
        <dbReference type="ARBA" id="ARBA00004613"/>
    </source>
</evidence>
<reference evidence="8" key="1">
    <citation type="journal article" date="2019" name="Int. J. Syst. Evol. Microbiol.">
        <title>The Global Catalogue of Microorganisms (GCM) 10K type strain sequencing project: providing services to taxonomists for standard genome sequencing and annotation.</title>
        <authorList>
            <consortium name="The Broad Institute Genomics Platform"/>
            <consortium name="The Broad Institute Genome Sequencing Center for Infectious Disease"/>
            <person name="Wu L."/>
            <person name="Ma J."/>
        </authorList>
    </citation>
    <scope>NUCLEOTIDE SEQUENCE [LARGE SCALE GENOMIC DNA]</scope>
    <source>
        <strain evidence="8">CGMCC 1.3685</strain>
    </source>
</reference>
<evidence type="ECO:0000256" key="4">
    <source>
        <dbReference type="SAM" id="MobiDB-lite"/>
    </source>
</evidence>
<dbReference type="NCBIfam" id="TIGR01167">
    <property type="entry name" value="LPXTG_anchor"/>
    <property type="match status" value="1"/>
</dbReference>
<name>A0ABQ2DDI5_9MICC</name>
<feature type="region of interest" description="Disordered" evidence="4">
    <location>
        <begin position="1"/>
        <end position="55"/>
    </location>
</feature>
<protein>
    <recommendedName>
        <fullName evidence="6">SD-repeat containing protein B domain-containing protein</fullName>
    </recommendedName>
</protein>
<evidence type="ECO:0000256" key="2">
    <source>
        <dbReference type="ARBA" id="ARBA00022525"/>
    </source>
</evidence>
<feature type="transmembrane region" description="Helical" evidence="5">
    <location>
        <begin position="275"/>
        <end position="295"/>
    </location>
</feature>
<proteinExistence type="predicted"/>
<feature type="compositionally biased region" description="Basic and acidic residues" evidence="4">
    <location>
        <begin position="256"/>
        <end position="268"/>
    </location>
</feature>
<organism evidence="7 8">
    <name type="scientific">Glutamicibacter ardleyensis</name>
    <dbReference type="NCBI Taxonomy" id="225894"/>
    <lineage>
        <taxon>Bacteria</taxon>
        <taxon>Bacillati</taxon>
        <taxon>Actinomycetota</taxon>
        <taxon>Actinomycetes</taxon>
        <taxon>Micrococcales</taxon>
        <taxon>Micrococcaceae</taxon>
        <taxon>Glutamicibacter</taxon>
    </lineage>
</organism>
<evidence type="ECO:0000259" key="6">
    <source>
        <dbReference type="Pfam" id="PF17210"/>
    </source>
</evidence>
<dbReference type="Proteomes" id="UP000606115">
    <property type="component" value="Unassembled WGS sequence"/>
</dbReference>
<dbReference type="EMBL" id="BMKX01000001">
    <property type="protein sequence ID" value="GGJ50717.1"/>
    <property type="molecule type" value="Genomic_DNA"/>
</dbReference>
<evidence type="ECO:0000313" key="8">
    <source>
        <dbReference type="Proteomes" id="UP000606115"/>
    </source>
</evidence>
<dbReference type="InterPro" id="IPR013783">
    <property type="entry name" value="Ig-like_fold"/>
</dbReference>
<evidence type="ECO:0000256" key="5">
    <source>
        <dbReference type="SAM" id="Phobius"/>
    </source>
</evidence>
<keyword evidence="3" id="KW-0732">Signal</keyword>
<feature type="compositionally biased region" description="Acidic residues" evidence="4">
    <location>
        <begin position="194"/>
        <end position="203"/>
    </location>
</feature>
<accession>A0ABQ2DDI5</accession>
<keyword evidence="5" id="KW-0812">Transmembrane</keyword>
<feature type="region of interest" description="Disordered" evidence="4">
    <location>
        <begin position="129"/>
        <end position="271"/>
    </location>
</feature>
<feature type="compositionally biased region" description="Low complexity" evidence="4">
    <location>
        <begin position="206"/>
        <end position="224"/>
    </location>
</feature>